<dbReference type="EMBL" id="FNJM01000015">
    <property type="protein sequence ID" value="SDP75805.1"/>
    <property type="molecule type" value="Genomic_DNA"/>
</dbReference>
<dbReference type="AlphaFoldDB" id="A0A1H0VC50"/>
<proteinExistence type="predicted"/>
<accession>A0A1H0VC50</accession>
<evidence type="ECO:0000313" key="1">
    <source>
        <dbReference type="EMBL" id="SDP75805.1"/>
    </source>
</evidence>
<name>A0A1H0VC50_9CLOT</name>
<sequence>MSYELDLSKVDFIDITEDEINNLKILGESFDETDKNRKIELKRQIIKENIRIIEENANTELEENEFVEFTFLAKATYLNTYINIFGSSDNMLAPMILGKFDVGDKFKVFVTHKKIMFYELDNMFSIKRFYIVNCTDVLKIKSVSKNDSIKFTFRCEKDKYNNFRESRDLFLHIYMYKKIHLEVFSADREIIKTYFEDKFSNM</sequence>
<dbReference type="Proteomes" id="UP000198597">
    <property type="component" value="Unassembled WGS sequence"/>
</dbReference>
<organism evidence="1 2">
    <name type="scientific">Clostridium gasigenes</name>
    <dbReference type="NCBI Taxonomy" id="94869"/>
    <lineage>
        <taxon>Bacteria</taxon>
        <taxon>Bacillati</taxon>
        <taxon>Bacillota</taxon>
        <taxon>Clostridia</taxon>
        <taxon>Eubacteriales</taxon>
        <taxon>Clostridiaceae</taxon>
        <taxon>Clostridium</taxon>
    </lineage>
</organism>
<keyword evidence="2" id="KW-1185">Reference proteome</keyword>
<dbReference type="RefSeq" id="WP_089972370.1">
    <property type="nucleotide sequence ID" value="NZ_FNJM01000015.1"/>
</dbReference>
<reference evidence="1 2" key="1">
    <citation type="submission" date="2016-10" db="EMBL/GenBank/DDBJ databases">
        <authorList>
            <person name="de Groot N.N."/>
        </authorList>
    </citation>
    <scope>NUCLEOTIDE SEQUENCE [LARGE SCALE GENOMIC DNA]</scope>
    <source>
        <strain evidence="1 2">DSM 12272</strain>
    </source>
</reference>
<dbReference type="OrthoDB" id="9957782at2"/>
<evidence type="ECO:0000313" key="2">
    <source>
        <dbReference type="Proteomes" id="UP000198597"/>
    </source>
</evidence>
<dbReference type="STRING" id="94869.SAMN04488529_11559"/>
<protein>
    <submittedName>
        <fullName evidence="1">Uncharacterized protein</fullName>
    </submittedName>
</protein>
<gene>
    <name evidence="1" type="ORF">SAMN04488529_11559</name>
</gene>